<reference evidence="4 5" key="1">
    <citation type="submission" date="2019-05" db="EMBL/GenBank/DDBJ databases">
        <authorList>
            <person name="Farhan Ul Haque M."/>
        </authorList>
    </citation>
    <scope>NUCLEOTIDE SEQUENCE [LARGE SCALE GENOMIC DNA]</scope>
    <source>
        <strain evidence="4">2</strain>
    </source>
</reference>
<evidence type="ECO:0000256" key="1">
    <source>
        <dbReference type="SAM" id="MobiDB-lite"/>
    </source>
</evidence>
<proteinExistence type="predicted"/>
<feature type="transmembrane region" description="Helical" evidence="2">
    <location>
        <begin position="77"/>
        <end position="101"/>
    </location>
</feature>
<name>A0A8B6M0U2_METTU</name>
<feature type="chain" id="PRO_5032614108" evidence="3">
    <location>
        <begin position="23"/>
        <end position="267"/>
    </location>
</feature>
<keyword evidence="2" id="KW-0472">Membrane</keyword>
<dbReference type="AlphaFoldDB" id="A0A8B6M0U2"/>
<feature type="region of interest" description="Disordered" evidence="1">
    <location>
        <begin position="28"/>
        <end position="59"/>
    </location>
</feature>
<keyword evidence="2" id="KW-0812">Transmembrane</keyword>
<feature type="signal peptide" evidence="3">
    <location>
        <begin position="1"/>
        <end position="22"/>
    </location>
</feature>
<sequence length="267" mass="29633">MLALFKKALLFLSLIISSACFALDEPPKSFTNPQQSENNSRQDNGPNYTKTQHGPPKSDGERLAIIWDRTFDDPVAFFTFVLSCFTLALVIVSAIQIRFLIRGDKTARITAEAADLSAQAAIGIELPRLFSSVKVNRVNDSLWSVVISVTNYGRTPALVTHQSADISHEPLPSTPQYNAIIDVGPGTIIPKDGVRDLVARDNNSLSVFTDESIRPNTFFWVYGIILYRDFINKKHGAKFCYRFVSLNESGSGFMIVPEGPEAYTESY</sequence>
<keyword evidence="2" id="KW-1133">Transmembrane helix</keyword>
<evidence type="ECO:0000256" key="3">
    <source>
        <dbReference type="SAM" id="SignalP"/>
    </source>
</evidence>
<gene>
    <name evidence="4" type="ORF">MPC4_10275</name>
</gene>
<evidence type="ECO:0000313" key="4">
    <source>
        <dbReference type="EMBL" id="VTZ48325.1"/>
    </source>
</evidence>
<keyword evidence="5" id="KW-1185">Reference proteome</keyword>
<evidence type="ECO:0000256" key="2">
    <source>
        <dbReference type="SAM" id="Phobius"/>
    </source>
</evidence>
<dbReference type="RefSeq" id="WP_174510927.1">
    <property type="nucleotide sequence ID" value="NZ_CABFMQ020000001.1"/>
</dbReference>
<comment type="caution">
    <text evidence="4">The sequence shown here is derived from an EMBL/GenBank/DDBJ whole genome shotgun (WGS) entry which is preliminary data.</text>
</comment>
<organism evidence="4 5">
    <name type="scientific">Methylocella tundrae</name>
    <dbReference type="NCBI Taxonomy" id="227605"/>
    <lineage>
        <taxon>Bacteria</taxon>
        <taxon>Pseudomonadati</taxon>
        <taxon>Pseudomonadota</taxon>
        <taxon>Alphaproteobacteria</taxon>
        <taxon>Hyphomicrobiales</taxon>
        <taxon>Beijerinckiaceae</taxon>
        <taxon>Methylocella</taxon>
    </lineage>
</organism>
<dbReference type="EMBL" id="CABFMQ020000001">
    <property type="protein sequence ID" value="VTZ48325.1"/>
    <property type="molecule type" value="Genomic_DNA"/>
</dbReference>
<feature type="compositionally biased region" description="Polar residues" evidence="1">
    <location>
        <begin position="29"/>
        <end position="52"/>
    </location>
</feature>
<dbReference type="PROSITE" id="PS51257">
    <property type="entry name" value="PROKAR_LIPOPROTEIN"/>
    <property type="match status" value="1"/>
</dbReference>
<dbReference type="Proteomes" id="UP000485880">
    <property type="component" value="Unassembled WGS sequence"/>
</dbReference>
<accession>A0A8B6M0U2</accession>
<protein>
    <submittedName>
        <fullName evidence="4">Uncharacterized protein</fullName>
    </submittedName>
</protein>
<evidence type="ECO:0000313" key="5">
    <source>
        <dbReference type="Proteomes" id="UP000485880"/>
    </source>
</evidence>
<keyword evidence="3" id="KW-0732">Signal</keyword>